<dbReference type="GO" id="GO:0043531">
    <property type="term" value="F:ADP binding"/>
    <property type="evidence" value="ECO:0007669"/>
    <property type="project" value="InterPro"/>
</dbReference>
<proteinExistence type="inferred from homology"/>
<dbReference type="GO" id="GO:0006952">
    <property type="term" value="P:defense response"/>
    <property type="evidence" value="ECO:0007669"/>
    <property type="project" value="UniProtKB-KW"/>
</dbReference>
<evidence type="ECO:0000313" key="7">
    <source>
        <dbReference type="Proteomes" id="UP000288805"/>
    </source>
</evidence>
<dbReference type="Proteomes" id="UP000288805">
    <property type="component" value="Unassembled WGS sequence"/>
</dbReference>
<dbReference type="PANTHER" id="PTHR33463">
    <property type="entry name" value="NB-ARC DOMAIN-CONTAINING PROTEIN-RELATED"/>
    <property type="match status" value="1"/>
</dbReference>
<organism evidence="6 7">
    <name type="scientific">Vitis vinifera</name>
    <name type="common">Grape</name>
    <dbReference type="NCBI Taxonomy" id="29760"/>
    <lineage>
        <taxon>Eukaryota</taxon>
        <taxon>Viridiplantae</taxon>
        <taxon>Streptophyta</taxon>
        <taxon>Embryophyta</taxon>
        <taxon>Tracheophyta</taxon>
        <taxon>Spermatophyta</taxon>
        <taxon>Magnoliopsida</taxon>
        <taxon>eudicotyledons</taxon>
        <taxon>Gunneridae</taxon>
        <taxon>Pentapetalae</taxon>
        <taxon>rosids</taxon>
        <taxon>Vitales</taxon>
        <taxon>Vitaceae</taxon>
        <taxon>Viteae</taxon>
        <taxon>Vitis</taxon>
    </lineage>
</organism>
<reference evidence="6 7" key="1">
    <citation type="journal article" date="2018" name="PLoS Genet.">
        <title>Population sequencing reveals clonal diversity and ancestral inbreeding in the grapevine cultivar Chardonnay.</title>
        <authorList>
            <person name="Roach M.J."/>
            <person name="Johnson D.L."/>
            <person name="Bohlmann J."/>
            <person name="van Vuuren H.J."/>
            <person name="Jones S.J."/>
            <person name="Pretorius I.S."/>
            <person name="Schmidt S.A."/>
            <person name="Borneman A.R."/>
        </authorList>
    </citation>
    <scope>NUCLEOTIDE SEQUENCE [LARGE SCALE GENOMIC DNA]</scope>
    <source>
        <strain evidence="7">cv. Chardonnay</strain>
        <tissue evidence="6">Leaf</tissue>
    </source>
</reference>
<keyword evidence="2" id="KW-0547">Nucleotide-binding</keyword>
<dbReference type="SUPFAM" id="SSF52540">
    <property type="entry name" value="P-loop containing nucleoside triphosphate hydrolases"/>
    <property type="match status" value="1"/>
</dbReference>
<keyword evidence="3" id="KW-0611">Plant defense</keyword>
<dbReference type="PANTHER" id="PTHR33463:SF198">
    <property type="entry name" value="RPP4C3"/>
    <property type="match status" value="1"/>
</dbReference>
<dbReference type="InterPro" id="IPR042197">
    <property type="entry name" value="Apaf_helical"/>
</dbReference>
<evidence type="ECO:0000259" key="5">
    <source>
        <dbReference type="Pfam" id="PF00931"/>
    </source>
</evidence>
<accession>A0A438EZZ4</accession>
<dbReference type="InterPro" id="IPR002182">
    <property type="entry name" value="NB-ARC"/>
</dbReference>
<name>A0A438EZZ4_VITVI</name>
<dbReference type="Pfam" id="PF00931">
    <property type="entry name" value="NB-ARC"/>
    <property type="match status" value="1"/>
</dbReference>
<comment type="similarity">
    <text evidence="1">Belongs to the disease resistance NB-LRR family.</text>
</comment>
<sequence>MRFYFPNLEEIVLKSLPKLEEIDFGILPKLKILKVEKLPQLVLSSSMFKNFHNLEELRIIDCGMKDMRGVNTSTNDEVFFNEKTSFLESRASTLNKIMDALRDHNINLIGVRGMAGVGKTTLLKQVAQQAKQQQLFTRQVLYGLEYLPLEEAWSLFKKTAGDSMEENLELQPIAIQVVEECEGLQLQLVMTLNHCSYFVGCWAMVIFHWISCYEYGMGLDLFDRIDSLEQARNRLLELVEILNASGLLLDSHEERASSLLFVDADNKFVRMHGVVREVARAIASKDPHPFVVREDVGLEEWSETE</sequence>
<dbReference type="Gene3D" id="3.80.10.10">
    <property type="entry name" value="Ribonuclease Inhibitor"/>
    <property type="match status" value="1"/>
</dbReference>
<keyword evidence="4" id="KW-0067">ATP-binding</keyword>
<dbReference type="AlphaFoldDB" id="A0A438EZZ4"/>
<dbReference type="EMBL" id="QGNW01001150">
    <property type="protein sequence ID" value="RVW53318.1"/>
    <property type="molecule type" value="Genomic_DNA"/>
</dbReference>
<evidence type="ECO:0000256" key="4">
    <source>
        <dbReference type="ARBA" id="ARBA00022840"/>
    </source>
</evidence>
<dbReference type="InterPro" id="IPR027417">
    <property type="entry name" value="P-loop_NTPase"/>
</dbReference>
<dbReference type="InterPro" id="IPR032675">
    <property type="entry name" value="LRR_dom_sf"/>
</dbReference>
<evidence type="ECO:0000256" key="1">
    <source>
        <dbReference type="ARBA" id="ARBA00008894"/>
    </source>
</evidence>
<gene>
    <name evidence="6" type="ORF">CK203_088527</name>
</gene>
<dbReference type="Gene3D" id="1.10.8.430">
    <property type="entry name" value="Helical domain of apoptotic protease-activating factors"/>
    <property type="match status" value="1"/>
</dbReference>
<dbReference type="InterPro" id="IPR050905">
    <property type="entry name" value="Plant_NBS-LRR"/>
</dbReference>
<dbReference type="GO" id="GO:0005524">
    <property type="term" value="F:ATP binding"/>
    <property type="evidence" value="ECO:0007669"/>
    <property type="project" value="UniProtKB-KW"/>
</dbReference>
<protein>
    <recommendedName>
        <fullName evidence="5">NB-ARC domain-containing protein</fullName>
    </recommendedName>
</protein>
<dbReference type="Gene3D" id="3.40.50.300">
    <property type="entry name" value="P-loop containing nucleotide triphosphate hydrolases"/>
    <property type="match status" value="1"/>
</dbReference>
<feature type="domain" description="NB-ARC" evidence="5">
    <location>
        <begin position="92"/>
        <end position="134"/>
    </location>
</feature>
<evidence type="ECO:0000256" key="3">
    <source>
        <dbReference type="ARBA" id="ARBA00022821"/>
    </source>
</evidence>
<evidence type="ECO:0000313" key="6">
    <source>
        <dbReference type="EMBL" id="RVW53318.1"/>
    </source>
</evidence>
<evidence type="ECO:0000256" key="2">
    <source>
        <dbReference type="ARBA" id="ARBA00022741"/>
    </source>
</evidence>
<comment type="caution">
    <text evidence="6">The sequence shown here is derived from an EMBL/GenBank/DDBJ whole genome shotgun (WGS) entry which is preliminary data.</text>
</comment>